<accession>A0AAN4VZF9</accession>
<reference evidence="4 5" key="1">
    <citation type="submission" date="2021-12" db="EMBL/GenBank/DDBJ databases">
        <title>Genome sequencing of bacteria with rrn-lacking chromosome and rrn-plasmid.</title>
        <authorList>
            <person name="Anda M."/>
            <person name="Iwasaki W."/>
        </authorList>
    </citation>
    <scope>NUCLEOTIDE SEQUENCE [LARGE SCALE GENOMIC DNA]</scope>
    <source>
        <strain evidence="4 5">NBRC 15940</strain>
    </source>
</reference>
<keyword evidence="1" id="KW-0597">Phosphoprotein</keyword>
<dbReference type="Gene3D" id="3.40.50.2300">
    <property type="match status" value="1"/>
</dbReference>
<dbReference type="EMBL" id="BQKE01000001">
    <property type="protein sequence ID" value="GJM61650.1"/>
    <property type="molecule type" value="Genomic_DNA"/>
</dbReference>
<dbReference type="PROSITE" id="PS50110">
    <property type="entry name" value="RESPONSE_REGULATORY"/>
    <property type="match status" value="1"/>
</dbReference>
<evidence type="ECO:0000313" key="4">
    <source>
        <dbReference type="EMBL" id="GJM61650.1"/>
    </source>
</evidence>
<dbReference type="GO" id="GO:0000156">
    <property type="term" value="F:phosphorelay response regulator activity"/>
    <property type="evidence" value="ECO:0007669"/>
    <property type="project" value="InterPro"/>
</dbReference>
<evidence type="ECO:0000259" key="3">
    <source>
        <dbReference type="PROSITE" id="PS50930"/>
    </source>
</evidence>
<dbReference type="SMART" id="SM00448">
    <property type="entry name" value="REC"/>
    <property type="match status" value="1"/>
</dbReference>
<dbReference type="SMART" id="SM00850">
    <property type="entry name" value="LytTR"/>
    <property type="match status" value="1"/>
</dbReference>
<keyword evidence="4" id="KW-0238">DNA-binding</keyword>
<dbReference type="Pfam" id="PF04397">
    <property type="entry name" value="LytTR"/>
    <property type="match status" value="1"/>
</dbReference>
<feature type="modified residue" description="4-aspartylphosphate" evidence="1">
    <location>
        <position position="58"/>
    </location>
</feature>
<comment type="caution">
    <text evidence="4">The sequence shown here is derived from an EMBL/GenBank/DDBJ whole genome shotgun (WGS) entry which is preliminary data.</text>
</comment>
<dbReference type="InterPro" id="IPR046947">
    <property type="entry name" value="LytR-like"/>
</dbReference>
<dbReference type="RefSeq" id="WP_338237148.1">
    <property type="nucleotide sequence ID" value="NZ_BQKE01000001.1"/>
</dbReference>
<evidence type="ECO:0000313" key="5">
    <source>
        <dbReference type="Proteomes" id="UP001310022"/>
    </source>
</evidence>
<evidence type="ECO:0000256" key="1">
    <source>
        <dbReference type="PROSITE-ProRule" id="PRU00169"/>
    </source>
</evidence>
<dbReference type="Pfam" id="PF00072">
    <property type="entry name" value="Response_reg"/>
    <property type="match status" value="1"/>
</dbReference>
<dbReference type="Proteomes" id="UP001310022">
    <property type="component" value="Unassembled WGS sequence"/>
</dbReference>
<dbReference type="AlphaFoldDB" id="A0AAN4VZF9"/>
<dbReference type="PROSITE" id="PS50930">
    <property type="entry name" value="HTH_LYTTR"/>
    <property type="match status" value="1"/>
</dbReference>
<dbReference type="PANTHER" id="PTHR37299">
    <property type="entry name" value="TRANSCRIPTIONAL REGULATOR-RELATED"/>
    <property type="match status" value="1"/>
</dbReference>
<dbReference type="InterPro" id="IPR007492">
    <property type="entry name" value="LytTR_DNA-bd_dom"/>
</dbReference>
<feature type="domain" description="HTH LytTR-type" evidence="3">
    <location>
        <begin position="136"/>
        <end position="198"/>
    </location>
</feature>
<protein>
    <submittedName>
        <fullName evidence="4">DNA-binding response regulator</fullName>
    </submittedName>
</protein>
<name>A0AAN4VZF9_9BACT</name>
<feature type="domain" description="Response regulatory" evidence="2">
    <location>
        <begin position="7"/>
        <end position="118"/>
    </location>
</feature>
<evidence type="ECO:0000259" key="2">
    <source>
        <dbReference type="PROSITE" id="PS50110"/>
    </source>
</evidence>
<dbReference type="InterPro" id="IPR011006">
    <property type="entry name" value="CheY-like_superfamily"/>
</dbReference>
<gene>
    <name evidence="4" type="ORF">PEDI_22020</name>
</gene>
<dbReference type="PANTHER" id="PTHR37299:SF1">
    <property type="entry name" value="STAGE 0 SPORULATION PROTEIN A HOMOLOG"/>
    <property type="match status" value="1"/>
</dbReference>
<proteinExistence type="predicted"/>
<keyword evidence="5" id="KW-1185">Reference proteome</keyword>
<sequence>MNNNQYKCLIVDDEPIARRIIKNYLGKQADFTIQGEAGSAMEAFKVLAKAPVDLLFLDIQMPEVNGLDFLRTLANPPKVILVTAFREYAFEGFELDVVDYLLKPVPESRFLLALDKFRKMKPLQASQLQDFKQHYLFIRADRKHHKIDFQDIQYLESQGDYVEIFGSAQHWRTKATLGTLAEQLPPHFLKIHRSFIVNMEQLTAFNRELVEVGGKTLPVSKRFREEVITFFEGQNS</sequence>
<organism evidence="4 5">
    <name type="scientific">Persicobacter diffluens</name>
    <dbReference type="NCBI Taxonomy" id="981"/>
    <lineage>
        <taxon>Bacteria</taxon>
        <taxon>Pseudomonadati</taxon>
        <taxon>Bacteroidota</taxon>
        <taxon>Cytophagia</taxon>
        <taxon>Cytophagales</taxon>
        <taxon>Persicobacteraceae</taxon>
        <taxon>Persicobacter</taxon>
    </lineage>
</organism>
<dbReference type="InterPro" id="IPR001789">
    <property type="entry name" value="Sig_transdc_resp-reg_receiver"/>
</dbReference>
<dbReference type="GO" id="GO:0003677">
    <property type="term" value="F:DNA binding"/>
    <property type="evidence" value="ECO:0007669"/>
    <property type="project" value="UniProtKB-KW"/>
</dbReference>
<dbReference type="SUPFAM" id="SSF52172">
    <property type="entry name" value="CheY-like"/>
    <property type="match status" value="1"/>
</dbReference>
<dbReference type="Gene3D" id="2.40.50.1020">
    <property type="entry name" value="LytTr DNA-binding domain"/>
    <property type="match status" value="1"/>
</dbReference>